<keyword evidence="3 9" id="KW-0862">Zinc</keyword>
<feature type="compositionally biased region" description="Basic and acidic residues" evidence="10">
    <location>
        <begin position="172"/>
        <end position="183"/>
    </location>
</feature>
<evidence type="ECO:0000256" key="9">
    <source>
        <dbReference type="RuleBase" id="RU369094"/>
    </source>
</evidence>
<dbReference type="GO" id="GO:0005634">
    <property type="term" value="C:nucleus"/>
    <property type="evidence" value="ECO:0007669"/>
    <property type="project" value="UniProtKB-SubCell"/>
</dbReference>
<keyword evidence="14" id="KW-1185">Reference proteome</keyword>
<feature type="compositionally biased region" description="Low complexity" evidence="10">
    <location>
        <begin position="145"/>
        <end position="158"/>
    </location>
</feature>
<evidence type="ECO:0000256" key="10">
    <source>
        <dbReference type="SAM" id="MobiDB-lite"/>
    </source>
</evidence>
<keyword evidence="11" id="KW-0732">Signal</keyword>
<dbReference type="PANTHER" id="PTHR31992">
    <property type="entry name" value="DOF ZINC FINGER PROTEIN DOF1.4-RELATED"/>
    <property type="match status" value="1"/>
</dbReference>
<evidence type="ECO:0000256" key="5">
    <source>
        <dbReference type="ARBA" id="ARBA00023125"/>
    </source>
</evidence>
<comment type="function">
    <text evidence="9">Transcription factor that binds specifically to a 5'-AA[AG]G-3' consensus core sequence.</text>
</comment>
<feature type="compositionally biased region" description="Gly residues" evidence="10">
    <location>
        <begin position="439"/>
        <end position="448"/>
    </location>
</feature>
<evidence type="ECO:0000256" key="8">
    <source>
        <dbReference type="PROSITE-ProRule" id="PRU00071"/>
    </source>
</evidence>
<feature type="region of interest" description="Disordered" evidence="10">
    <location>
        <begin position="223"/>
        <end position="244"/>
    </location>
</feature>
<gene>
    <name evidence="13" type="ORF">U9M48_022443</name>
</gene>
<evidence type="ECO:0000256" key="4">
    <source>
        <dbReference type="ARBA" id="ARBA00023015"/>
    </source>
</evidence>
<accession>A0AAQ3WTM1</accession>
<feature type="region of interest" description="Disordered" evidence="10">
    <location>
        <begin position="419"/>
        <end position="473"/>
    </location>
</feature>
<protein>
    <recommendedName>
        <fullName evidence="9">Dof zinc finger protein</fullName>
    </recommendedName>
</protein>
<sequence length="473" mass="48603">KTAAGGHQFPLLFLLLARAIKILREKNPRPALSHDIWRRRLEKGRAIPLIRPSTGHSSSSLARPIQHQQAPPLPPPPLPELVFLSRGKQAPLARNNAIGILACMDAAQWHQGLGLGKPMEEMLMAGNTNPNQNPNPTPAAPPSAPGAQRAGAPAAAAAAAAAPGAGAAGAGTERRARPQKEKALNCPRCNSTNTKFCYYNNYSLQQPRYFCKTCRRYWTEGGSLRNVPVGGGSRKNKRSSSAVSSAAASTSAAISGTVPVGHAAKNPKLMHEGAHDLNLAFPHHNGRGLQPPEFSAFPSLESSSVCNPGAAMAGGNGAAAGRGVGALSAMELLRSTGCYVPLQHVQLGMLPEYAAAGFALGEFRLPPPPQSQSVLGFSLDTHGAGGVGGGAGGYSAGLQESAAGRLLFPFEDLKPTVNAAGGASNGADQYEHSKDQAGDGSGASGVTGGHETPGFWSNTMIGNGSSNGGGGPW</sequence>
<name>A0AAQ3WTM1_PASNO</name>
<evidence type="ECO:0000256" key="2">
    <source>
        <dbReference type="ARBA" id="ARBA00022771"/>
    </source>
</evidence>
<feature type="signal peptide" evidence="11">
    <location>
        <begin position="1"/>
        <end position="19"/>
    </location>
</feature>
<evidence type="ECO:0000256" key="3">
    <source>
        <dbReference type="ARBA" id="ARBA00022833"/>
    </source>
</evidence>
<evidence type="ECO:0000256" key="7">
    <source>
        <dbReference type="ARBA" id="ARBA00023242"/>
    </source>
</evidence>
<evidence type="ECO:0000259" key="12">
    <source>
        <dbReference type="PROSITE" id="PS50884"/>
    </source>
</evidence>
<feature type="region of interest" description="Disordered" evidence="10">
    <location>
        <begin position="123"/>
        <end position="158"/>
    </location>
</feature>
<dbReference type="EMBL" id="CP144749">
    <property type="protein sequence ID" value="WVZ74233.1"/>
    <property type="molecule type" value="Genomic_DNA"/>
</dbReference>
<keyword evidence="1 9" id="KW-0479">Metal-binding</keyword>
<dbReference type="InterPro" id="IPR045174">
    <property type="entry name" value="Dof"/>
</dbReference>
<feature type="compositionally biased region" description="Pro residues" evidence="10">
    <location>
        <begin position="133"/>
        <end position="144"/>
    </location>
</feature>
<evidence type="ECO:0000313" key="13">
    <source>
        <dbReference type="EMBL" id="WVZ74233.1"/>
    </source>
</evidence>
<dbReference type="InterPro" id="IPR003851">
    <property type="entry name" value="Znf_Dof"/>
</dbReference>
<proteinExistence type="predicted"/>
<keyword evidence="2 8" id="KW-0863">Zinc-finger</keyword>
<keyword evidence="6 9" id="KW-0804">Transcription</keyword>
<feature type="non-terminal residue" evidence="13">
    <location>
        <position position="1"/>
    </location>
</feature>
<keyword evidence="5 8" id="KW-0238">DNA-binding</keyword>
<dbReference type="Pfam" id="PF02701">
    <property type="entry name" value="Zn_ribbon_Dof"/>
    <property type="match status" value="1"/>
</dbReference>
<dbReference type="PANTHER" id="PTHR31992:SF330">
    <property type="entry name" value="DOF ZINC FINGER PROTEIN 2"/>
    <property type="match status" value="1"/>
</dbReference>
<dbReference type="GO" id="GO:0003700">
    <property type="term" value="F:DNA-binding transcription factor activity"/>
    <property type="evidence" value="ECO:0007669"/>
    <property type="project" value="UniProtKB-UniRule"/>
</dbReference>
<dbReference type="PROSITE" id="PS50884">
    <property type="entry name" value="ZF_DOF_2"/>
    <property type="match status" value="1"/>
</dbReference>
<dbReference type="PROSITE" id="PS01361">
    <property type="entry name" value="ZF_DOF_1"/>
    <property type="match status" value="1"/>
</dbReference>
<feature type="compositionally biased region" description="Polar residues" evidence="10">
    <location>
        <begin position="54"/>
        <end position="69"/>
    </location>
</feature>
<reference evidence="13 14" key="1">
    <citation type="submission" date="2024-02" db="EMBL/GenBank/DDBJ databases">
        <title>High-quality chromosome-scale genome assembly of Pensacola bahiagrass (Paspalum notatum Flugge var. saurae).</title>
        <authorList>
            <person name="Vega J.M."/>
            <person name="Podio M."/>
            <person name="Orjuela J."/>
            <person name="Siena L.A."/>
            <person name="Pessino S.C."/>
            <person name="Combes M.C."/>
            <person name="Mariac C."/>
            <person name="Albertini E."/>
            <person name="Pupilli F."/>
            <person name="Ortiz J.P.A."/>
            <person name="Leblanc O."/>
        </authorList>
    </citation>
    <scope>NUCLEOTIDE SEQUENCE [LARGE SCALE GENOMIC DNA]</scope>
    <source>
        <strain evidence="13">R1</strain>
        <tissue evidence="13">Leaf</tissue>
    </source>
</reference>
<keyword evidence="7 8" id="KW-0539">Nucleus</keyword>
<evidence type="ECO:0000313" key="14">
    <source>
        <dbReference type="Proteomes" id="UP001341281"/>
    </source>
</evidence>
<comment type="subcellular location">
    <subcellularLocation>
        <location evidence="8 9">Nucleus</location>
    </subcellularLocation>
</comment>
<evidence type="ECO:0000256" key="11">
    <source>
        <dbReference type="SAM" id="SignalP"/>
    </source>
</evidence>
<dbReference type="AlphaFoldDB" id="A0AAQ3WTM1"/>
<dbReference type="Proteomes" id="UP001341281">
    <property type="component" value="Chromosome 05"/>
</dbReference>
<feature type="region of interest" description="Disordered" evidence="10">
    <location>
        <begin position="50"/>
        <end position="78"/>
    </location>
</feature>
<feature type="region of interest" description="Disordered" evidence="10">
    <location>
        <begin position="166"/>
        <end position="185"/>
    </location>
</feature>
<organism evidence="13 14">
    <name type="scientific">Paspalum notatum var. saurae</name>
    <dbReference type="NCBI Taxonomy" id="547442"/>
    <lineage>
        <taxon>Eukaryota</taxon>
        <taxon>Viridiplantae</taxon>
        <taxon>Streptophyta</taxon>
        <taxon>Embryophyta</taxon>
        <taxon>Tracheophyta</taxon>
        <taxon>Spermatophyta</taxon>
        <taxon>Magnoliopsida</taxon>
        <taxon>Liliopsida</taxon>
        <taxon>Poales</taxon>
        <taxon>Poaceae</taxon>
        <taxon>PACMAD clade</taxon>
        <taxon>Panicoideae</taxon>
        <taxon>Andropogonodae</taxon>
        <taxon>Paspaleae</taxon>
        <taxon>Paspalinae</taxon>
        <taxon>Paspalum</taxon>
    </lineage>
</organism>
<evidence type="ECO:0000256" key="1">
    <source>
        <dbReference type="ARBA" id="ARBA00022723"/>
    </source>
</evidence>
<keyword evidence="4 9" id="KW-0805">Transcription regulation</keyword>
<evidence type="ECO:0000256" key="6">
    <source>
        <dbReference type="ARBA" id="ARBA00023163"/>
    </source>
</evidence>
<feature type="chain" id="PRO_5042986872" description="Dof zinc finger protein" evidence="11">
    <location>
        <begin position="20"/>
        <end position="473"/>
    </location>
</feature>
<feature type="domain" description="Dof-type" evidence="12">
    <location>
        <begin position="184"/>
        <end position="238"/>
    </location>
</feature>
<dbReference type="GO" id="GO:0008270">
    <property type="term" value="F:zinc ion binding"/>
    <property type="evidence" value="ECO:0007669"/>
    <property type="project" value="UniProtKB-KW"/>
</dbReference>
<dbReference type="GO" id="GO:0003677">
    <property type="term" value="F:DNA binding"/>
    <property type="evidence" value="ECO:0007669"/>
    <property type="project" value="UniProtKB-UniRule"/>
</dbReference>